<dbReference type="Gene3D" id="3.30.200.20">
    <property type="entry name" value="Phosphorylase Kinase, domain 1"/>
    <property type="match status" value="1"/>
</dbReference>
<dbReference type="SUPFAM" id="SSF56112">
    <property type="entry name" value="Protein kinase-like (PK-like)"/>
    <property type="match status" value="1"/>
</dbReference>
<sequence>MSGASTPPLFDAARWRELRALVERLDVLTPAAREAELERIAATDPALATSARELAGDAQRARTEALDAPLRRLLPTLDDELGRHFGAYRLVRRIGSGGMGVVYLAERRGADFVQHVALKLLDGDAARVAELAARERRVLAALAHPNITAFVDAGIERDRAWLAMEYVDGEPLLDYCERNALDVVARVQLFDQVCAAVAHAHAQLVVHRDLKPSNVLVGADGVVKLLDFGIALVLDARSEQAPATRVFTPEYAAPEQLRGERASTATDVHALGLLLFELVSGRRLPTLEGRGTDADWTTAELARQAATATARAGVATAEPRTVPRLLRGDLGRIIAHALAHEPARRYASVALLREDLRRWLEDRPLTIVRPGFLYSATRFMRRHRAAVAVAGIAVAALFGVAMVALWQAQRATRMATRAEHAQAFLTSLFKDANPYQAQRGASTPVDLLRKAAQRIDAEFPDAPDVQADLRMTIANVLARIGEPKIARELLDRSVAQLRGLHGDDSPQVGVALAALALAAGDSGDTAAAREAYQQAYALLREAGPDHARERIEALTGLAKMANLAGDRAEAQRMHEAALAERTAIEGPDSPDIAMDLMNLASDALYQERYAQAEELATRAHAMLERTLGKGHARAIYVDNVLGLAQLYTGHLDLAVATLGAAVAQARATLQPGAPMIAITLSAFGSAQYYAGDDAASIASLREARSIMDAGKIPRRGRTKLMLGLAEWRAHDPAALATLADSRADLAHSPDDLAFLAWADAAYGAVLAGRGEREEGERFARAARARLAASSESGSVRMAEVDRLLAGIIERGAPDEARALREEALATCRRVYGEAHPRTRALVAELATGGEGT</sequence>
<dbReference type="SUPFAM" id="SSF48452">
    <property type="entry name" value="TPR-like"/>
    <property type="match status" value="2"/>
</dbReference>
<dbReference type="PROSITE" id="PS50011">
    <property type="entry name" value="PROTEIN_KINASE_DOM"/>
    <property type="match status" value="1"/>
</dbReference>
<dbReference type="InterPro" id="IPR011009">
    <property type="entry name" value="Kinase-like_dom_sf"/>
</dbReference>
<dbReference type="InterPro" id="IPR008271">
    <property type="entry name" value="Ser/Thr_kinase_AS"/>
</dbReference>
<evidence type="ECO:0000259" key="7">
    <source>
        <dbReference type="PROSITE" id="PS50011"/>
    </source>
</evidence>
<dbReference type="Gene3D" id="1.10.510.10">
    <property type="entry name" value="Transferase(Phosphotransferase) domain 1"/>
    <property type="match status" value="1"/>
</dbReference>
<keyword evidence="4 5" id="KW-0067">ATP-binding</keyword>
<dbReference type="Gene3D" id="1.25.40.10">
    <property type="entry name" value="Tetratricopeptide repeat domain"/>
    <property type="match status" value="2"/>
</dbReference>
<dbReference type="PROSITE" id="PS00107">
    <property type="entry name" value="PROTEIN_KINASE_ATP"/>
    <property type="match status" value="1"/>
</dbReference>
<dbReference type="RefSeq" id="WP_158287521.1">
    <property type="nucleotide sequence ID" value="NZ_SLWQ01000012.1"/>
</dbReference>
<gene>
    <name evidence="8" type="ORF">EV148_11279</name>
</gene>
<evidence type="ECO:0000313" key="8">
    <source>
        <dbReference type="EMBL" id="TCO36591.1"/>
    </source>
</evidence>
<comment type="caution">
    <text evidence="8">The sequence shown here is derived from an EMBL/GenBank/DDBJ whole genome shotgun (WGS) entry which is preliminary data.</text>
</comment>
<organism evidence="8 9">
    <name type="scientific">Dokdonella fugitiva</name>
    <dbReference type="NCBI Taxonomy" id="328517"/>
    <lineage>
        <taxon>Bacteria</taxon>
        <taxon>Pseudomonadati</taxon>
        <taxon>Pseudomonadota</taxon>
        <taxon>Gammaproteobacteria</taxon>
        <taxon>Lysobacterales</taxon>
        <taxon>Rhodanobacteraceae</taxon>
        <taxon>Dokdonella</taxon>
    </lineage>
</organism>
<keyword evidence="1" id="KW-0808">Transferase</keyword>
<dbReference type="Pfam" id="PF00069">
    <property type="entry name" value="Pkinase"/>
    <property type="match status" value="1"/>
</dbReference>
<feature type="transmembrane region" description="Helical" evidence="6">
    <location>
        <begin position="385"/>
        <end position="406"/>
    </location>
</feature>
<dbReference type="InterPro" id="IPR000719">
    <property type="entry name" value="Prot_kinase_dom"/>
</dbReference>
<keyword evidence="9" id="KW-1185">Reference proteome</keyword>
<keyword evidence="6" id="KW-1133">Transmembrane helix</keyword>
<dbReference type="InterPro" id="IPR017441">
    <property type="entry name" value="Protein_kinase_ATP_BS"/>
</dbReference>
<keyword evidence="6" id="KW-0812">Transmembrane</keyword>
<dbReference type="PANTHER" id="PTHR43289">
    <property type="entry name" value="MITOGEN-ACTIVATED PROTEIN KINASE KINASE KINASE 20-RELATED"/>
    <property type="match status" value="1"/>
</dbReference>
<dbReference type="AlphaFoldDB" id="A0A4R2HY84"/>
<dbReference type="OrthoDB" id="9783151at2"/>
<evidence type="ECO:0000256" key="2">
    <source>
        <dbReference type="ARBA" id="ARBA00022741"/>
    </source>
</evidence>
<keyword evidence="3 8" id="KW-0418">Kinase</keyword>
<evidence type="ECO:0000256" key="5">
    <source>
        <dbReference type="PROSITE-ProRule" id="PRU10141"/>
    </source>
</evidence>
<evidence type="ECO:0000313" key="9">
    <source>
        <dbReference type="Proteomes" id="UP000294862"/>
    </source>
</evidence>
<proteinExistence type="predicted"/>
<dbReference type="CDD" id="cd14014">
    <property type="entry name" value="STKc_PknB_like"/>
    <property type="match status" value="1"/>
</dbReference>
<keyword evidence="6" id="KW-0472">Membrane</keyword>
<dbReference type="Proteomes" id="UP000294862">
    <property type="component" value="Unassembled WGS sequence"/>
</dbReference>
<feature type="binding site" evidence="5">
    <location>
        <position position="119"/>
    </location>
    <ligand>
        <name>ATP</name>
        <dbReference type="ChEBI" id="CHEBI:30616"/>
    </ligand>
</feature>
<accession>A0A4R2HY84</accession>
<feature type="domain" description="Protein kinase" evidence="7">
    <location>
        <begin position="88"/>
        <end position="360"/>
    </location>
</feature>
<protein>
    <submittedName>
        <fullName evidence="8">Serine/threonine-protein kinase</fullName>
    </submittedName>
</protein>
<dbReference type="SMART" id="SM00220">
    <property type="entry name" value="S_TKc"/>
    <property type="match status" value="1"/>
</dbReference>
<dbReference type="GO" id="GO:0005524">
    <property type="term" value="F:ATP binding"/>
    <property type="evidence" value="ECO:0007669"/>
    <property type="project" value="UniProtKB-UniRule"/>
</dbReference>
<dbReference type="Pfam" id="PF13424">
    <property type="entry name" value="TPR_12"/>
    <property type="match status" value="2"/>
</dbReference>
<dbReference type="GO" id="GO:0004674">
    <property type="term" value="F:protein serine/threonine kinase activity"/>
    <property type="evidence" value="ECO:0007669"/>
    <property type="project" value="TreeGrafter"/>
</dbReference>
<dbReference type="InterPro" id="IPR011990">
    <property type="entry name" value="TPR-like_helical_dom_sf"/>
</dbReference>
<evidence type="ECO:0000256" key="6">
    <source>
        <dbReference type="SAM" id="Phobius"/>
    </source>
</evidence>
<keyword evidence="2 5" id="KW-0547">Nucleotide-binding</keyword>
<evidence type="ECO:0000256" key="4">
    <source>
        <dbReference type="ARBA" id="ARBA00022840"/>
    </source>
</evidence>
<evidence type="ECO:0000256" key="3">
    <source>
        <dbReference type="ARBA" id="ARBA00022777"/>
    </source>
</evidence>
<dbReference type="PANTHER" id="PTHR43289:SF34">
    <property type="entry name" value="SERINE_THREONINE-PROTEIN KINASE YBDM-RELATED"/>
    <property type="match status" value="1"/>
</dbReference>
<name>A0A4R2HY84_9GAMM</name>
<reference evidence="8 9" key="1">
    <citation type="journal article" date="2015" name="Stand. Genomic Sci.">
        <title>Genomic Encyclopedia of Bacterial and Archaeal Type Strains, Phase III: the genomes of soil and plant-associated and newly described type strains.</title>
        <authorList>
            <person name="Whitman W.B."/>
            <person name="Woyke T."/>
            <person name="Klenk H.P."/>
            <person name="Zhou Y."/>
            <person name="Lilburn T.G."/>
            <person name="Beck B.J."/>
            <person name="De Vos P."/>
            <person name="Vandamme P."/>
            <person name="Eisen J.A."/>
            <person name="Garrity G."/>
            <person name="Hugenholtz P."/>
            <person name="Kyrpides N.C."/>
        </authorList>
    </citation>
    <scope>NUCLEOTIDE SEQUENCE [LARGE SCALE GENOMIC DNA]</scope>
    <source>
        <strain evidence="8 9">A3</strain>
    </source>
</reference>
<dbReference type="Pfam" id="PF13374">
    <property type="entry name" value="TPR_10"/>
    <property type="match status" value="1"/>
</dbReference>
<dbReference type="PROSITE" id="PS00108">
    <property type="entry name" value="PROTEIN_KINASE_ST"/>
    <property type="match status" value="1"/>
</dbReference>
<evidence type="ECO:0000256" key="1">
    <source>
        <dbReference type="ARBA" id="ARBA00022679"/>
    </source>
</evidence>
<dbReference type="EMBL" id="SLWQ01000012">
    <property type="protein sequence ID" value="TCO36591.1"/>
    <property type="molecule type" value="Genomic_DNA"/>
</dbReference>